<reference evidence="1 2" key="1">
    <citation type="submission" date="2016-04" db="EMBL/GenBank/DDBJ databases">
        <title>A degradative enzymes factory behind the ericoid mycorrhizal symbiosis.</title>
        <authorList>
            <consortium name="DOE Joint Genome Institute"/>
            <person name="Martino E."/>
            <person name="Morin E."/>
            <person name="Grelet G."/>
            <person name="Kuo A."/>
            <person name="Kohler A."/>
            <person name="Daghino S."/>
            <person name="Barry K."/>
            <person name="Choi C."/>
            <person name="Cichocki N."/>
            <person name="Clum A."/>
            <person name="Copeland A."/>
            <person name="Hainaut M."/>
            <person name="Haridas S."/>
            <person name="Labutti K."/>
            <person name="Lindquist E."/>
            <person name="Lipzen A."/>
            <person name="Khouja H.-R."/>
            <person name="Murat C."/>
            <person name="Ohm R."/>
            <person name="Olson A."/>
            <person name="Spatafora J."/>
            <person name="Veneault-Fourrey C."/>
            <person name="Henrissat B."/>
            <person name="Grigoriev I."/>
            <person name="Martin F."/>
            <person name="Perotto S."/>
        </authorList>
    </citation>
    <scope>NUCLEOTIDE SEQUENCE [LARGE SCALE GENOMIC DNA]</scope>
    <source>
        <strain evidence="1 2">E</strain>
    </source>
</reference>
<keyword evidence="2" id="KW-1185">Reference proteome</keyword>
<proteinExistence type="predicted"/>
<dbReference type="RefSeq" id="XP_024726538.1">
    <property type="nucleotide sequence ID" value="XM_024887680.1"/>
</dbReference>
<dbReference type="EMBL" id="KZ613920">
    <property type="protein sequence ID" value="PMD49634.1"/>
    <property type="molecule type" value="Genomic_DNA"/>
</dbReference>
<organism evidence="1 2">
    <name type="scientific">Hyaloscypha bicolor E</name>
    <dbReference type="NCBI Taxonomy" id="1095630"/>
    <lineage>
        <taxon>Eukaryota</taxon>
        <taxon>Fungi</taxon>
        <taxon>Dikarya</taxon>
        <taxon>Ascomycota</taxon>
        <taxon>Pezizomycotina</taxon>
        <taxon>Leotiomycetes</taxon>
        <taxon>Helotiales</taxon>
        <taxon>Hyaloscyphaceae</taxon>
        <taxon>Hyaloscypha</taxon>
        <taxon>Hyaloscypha bicolor</taxon>
    </lineage>
</organism>
<dbReference type="AlphaFoldDB" id="A0A2J6SFV6"/>
<dbReference type="Proteomes" id="UP000235371">
    <property type="component" value="Unassembled WGS sequence"/>
</dbReference>
<dbReference type="InParanoid" id="A0A2J6SFV6"/>
<evidence type="ECO:0000313" key="1">
    <source>
        <dbReference type="EMBL" id="PMD49634.1"/>
    </source>
</evidence>
<dbReference type="GeneID" id="36595756"/>
<protein>
    <submittedName>
        <fullName evidence="1">Uncharacterized protein</fullName>
    </submittedName>
</protein>
<evidence type="ECO:0000313" key="2">
    <source>
        <dbReference type="Proteomes" id="UP000235371"/>
    </source>
</evidence>
<accession>A0A2J6SFV6</accession>
<gene>
    <name evidence="1" type="ORF">K444DRAFT_670842</name>
</gene>
<sequence length="177" mass="19971">MGDGSDTPNSTGISQRTIRQTCNLYSHCAMWGCEKRYDTTTLRTSRLRVGATQQGDCLCPEETFRRTQSATRSNGKPDLGYFGHFLGRWETVAQQMNSGLSLLEQWERSKLKGKQTPTVANIDPELSVALARLQPQLEFRLAVNPKTDHPLTKLQDVEIRNDLPIRFAPSPKHFHLG</sequence>
<name>A0A2J6SFV6_9HELO</name>